<gene>
    <name evidence="1" type="ORF">CFK38_11400</name>
</gene>
<evidence type="ECO:0008006" key="3">
    <source>
        <dbReference type="Google" id="ProtNLM"/>
    </source>
</evidence>
<dbReference type="EMBL" id="CP023563">
    <property type="protein sequence ID" value="ATG52057.1"/>
    <property type="molecule type" value="Genomic_DNA"/>
</dbReference>
<keyword evidence="2" id="KW-1185">Reference proteome</keyword>
<evidence type="ECO:0000313" key="2">
    <source>
        <dbReference type="Proteomes" id="UP000218165"/>
    </source>
</evidence>
<sequence length="186" mass="20057">MPVRKFLSELNPGDAALLLSLIGAEADRSETQAEPDQDRVWSGGTTSALREKLARSEQAALRGHLLAGATHGTCNLCGRDLPSELLVAAHIVPRHRLTDDERRELSRIAMLACALGCDALFEHGYIAVDTTGTVRDFTGSGSLDASVHAKDIAGQRCDAHTPATAGRFAEHYAQAQYRRQESSPPR</sequence>
<dbReference type="KEGG" id="brz:CFK38_11400"/>
<reference evidence="2" key="1">
    <citation type="submission" date="2017-09" db="EMBL/GenBank/DDBJ databases">
        <title>Brachybacterium sp. VM2412.</title>
        <authorList>
            <person name="Tak E.J."/>
            <person name="Bae J.-W."/>
        </authorList>
    </citation>
    <scope>NUCLEOTIDE SEQUENCE [LARGE SCALE GENOMIC DNA]</scope>
    <source>
        <strain evidence="2">VM2412</strain>
    </source>
</reference>
<protein>
    <recommendedName>
        <fullName evidence="3">HNH nuclease domain-containing protein</fullName>
    </recommendedName>
</protein>
<proteinExistence type="predicted"/>
<evidence type="ECO:0000313" key="1">
    <source>
        <dbReference type="EMBL" id="ATG52057.1"/>
    </source>
</evidence>
<dbReference type="AlphaFoldDB" id="A0A291GPF4"/>
<accession>A0A291GPF4</accession>
<dbReference type="Proteomes" id="UP000218165">
    <property type="component" value="Chromosome"/>
</dbReference>
<organism evidence="1 2">
    <name type="scientific">Brachybacterium vulturis</name>
    <dbReference type="NCBI Taxonomy" id="2017484"/>
    <lineage>
        <taxon>Bacteria</taxon>
        <taxon>Bacillati</taxon>
        <taxon>Actinomycetota</taxon>
        <taxon>Actinomycetes</taxon>
        <taxon>Micrococcales</taxon>
        <taxon>Dermabacteraceae</taxon>
        <taxon>Brachybacterium</taxon>
    </lineage>
</organism>
<name>A0A291GPF4_9MICO</name>